<feature type="domain" description="Beta-lactamase-related" evidence="1">
    <location>
        <begin position="54"/>
        <end position="371"/>
    </location>
</feature>
<keyword evidence="3" id="KW-1185">Reference proteome</keyword>
<evidence type="ECO:0000313" key="3">
    <source>
        <dbReference type="Proteomes" id="UP001061298"/>
    </source>
</evidence>
<dbReference type="InterPro" id="IPR050491">
    <property type="entry name" value="AmpC-like"/>
</dbReference>
<organism evidence="2 3">
    <name type="scientific">Streptomyces cynarae</name>
    <dbReference type="NCBI Taxonomy" id="2981134"/>
    <lineage>
        <taxon>Bacteria</taxon>
        <taxon>Bacillati</taxon>
        <taxon>Actinomycetota</taxon>
        <taxon>Actinomycetes</taxon>
        <taxon>Kitasatosporales</taxon>
        <taxon>Streptomycetaceae</taxon>
        <taxon>Streptomyces</taxon>
    </lineage>
</organism>
<dbReference type="InterPro" id="IPR001466">
    <property type="entry name" value="Beta-lactam-related"/>
</dbReference>
<sequence>MGHCPHLCRGPVTSAAALPQAQAATRPAATPAAAAHRPATDRAALADALEAVHTAGMYGAYAAVRDGDTTWRGAAGVADRDTGRPVTPDMEQRIGSISKAMTAVALLQQVAAGRLDLGAPVSRYLPGLVPGERGDRITVRMLLNHTSGIGDYVLYAFPSLQTLSTSSLDENRFRHIDPRELVRMGVQAPPTGAPGEKWSYSNTNYIIAGLLLGKLTGENPERYITRNVIRRAGLRHTYFPVGPRITGPHPKLYESFYGLIDPPRDYSVYDMSWAGTAGAVVSTMPDLDRFYRQLLTGRLLPAAELAEMETTVPMTDDQGDVTGQYGLGIRRFDWGCGTFWGHSGAVFGAETWVISSPDGRRQMALAYNLSKYDKLGPDGTVTPSPIDDAINTFVAKALCASTTGSPGLRSAGVDLAPAHASDWRSLPAARR</sequence>
<gene>
    <name evidence="2" type="ORF">N8I84_25650</name>
</gene>
<dbReference type="SUPFAM" id="SSF56601">
    <property type="entry name" value="beta-lactamase/transpeptidase-like"/>
    <property type="match status" value="1"/>
</dbReference>
<dbReference type="InterPro" id="IPR012338">
    <property type="entry name" value="Beta-lactam/transpept-like"/>
</dbReference>
<name>A0ABY6E550_9ACTN</name>
<evidence type="ECO:0000259" key="1">
    <source>
        <dbReference type="Pfam" id="PF00144"/>
    </source>
</evidence>
<reference evidence="2" key="1">
    <citation type="submission" date="2022-10" db="EMBL/GenBank/DDBJ databases">
        <authorList>
            <person name="Mo P."/>
        </authorList>
    </citation>
    <scope>NUCLEOTIDE SEQUENCE</scope>
    <source>
        <strain evidence="2">HUAS 13-4</strain>
    </source>
</reference>
<evidence type="ECO:0000313" key="2">
    <source>
        <dbReference type="EMBL" id="UXY21704.1"/>
    </source>
</evidence>
<dbReference type="PANTHER" id="PTHR46825">
    <property type="entry name" value="D-ALANYL-D-ALANINE-CARBOXYPEPTIDASE/ENDOPEPTIDASE AMPH"/>
    <property type="match status" value="1"/>
</dbReference>
<protein>
    <submittedName>
        <fullName evidence="2">Beta-lactamase family protein</fullName>
    </submittedName>
</protein>
<dbReference type="PANTHER" id="PTHR46825:SF7">
    <property type="entry name" value="D-ALANYL-D-ALANINE CARBOXYPEPTIDASE"/>
    <property type="match status" value="1"/>
</dbReference>
<dbReference type="Pfam" id="PF00144">
    <property type="entry name" value="Beta-lactamase"/>
    <property type="match status" value="1"/>
</dbReference>
<dbReference type="Proteomes" id="UP001061298">
    <property type="component" value="Chromosome"/>
</dbReference>
<proteinExistence type="predicted"/>
<dbReference type="EMBL" id="CP106793">
    <property type="protein sequence ID" value="UXY21704.1"/>
    <property type="molecule type" value="Genomic_DNA"/>
</dbReference>
<accession>A0ABY6E550</accession>
<dbReference type="Gene3D" id="3.40.710.10">
    <property type="entry name" value="DD-peptidase/beta-lactamase superfamily"/>
    <property type="match status" value="1"/>
</dbReference>
<dbReference type="RefSeq" id="WP_263231805.1">
    <property type="nucleotide sequence ID" value="NZ_CP106793.1"/>
</dbReference>